<evidence type="ECO:0000313" key="1">
    <source>
        <dbReference type="EMBL" id="VDD29047.1"/>
    </source>
</evidence>
<organism evidence="1">
    <name type="scientific">Brassica oleracea</name>
    <name type="common">Wild cabbage</name>
    <dbReference type="NCBI Taxonomy" id="3712"/>
    <lineage>
        <taxon>Eukaryota</taxon>
        <taxon>Viridiplantae</taxon>
        <taxon>Streptophyta</taxon>
        <taxon>Embryophyta</taxon>
        <taxon>Tracheophyta</taxon>
        <taxon>Spermatophyta</taxon>
        <taxon>Magnoliopsida</taxon>
        <taxon>eudicotyledons</taxon>
        <taxon>Gunneridae</taxon>
        <taxon>Pentapetalae</taxon>
        <taxon>rosids</taxon>
        <taxon>malvids</taxon>
        <taxon>Brassicales</taxon>
        <taxon>Brassicaceae</taxon>
        <taxon>Brassiceae</taxon>
        <taxon>Brassica</taxon>
    </lineage>
</organism>
<sequence length="46" mass="5392">MVVVAFASRKTKYVPENVNLLHIFQMKCKAIMKLLLNCLVHQILYE</sequence>
<protein>
    <submittedName>
        <fullName evidence="1">Uncharacterized protein</fullName>
    </submittedName>
</protein>
<proteinExistence type="predicted"/>
<dbReference type="AlphaFoldDB" id="A0A3P6DCV7"/>
<reference evidence="1" key="1">
    <citation type="submission" date="2018-11" db="EMBL/GenBank/DDBJ databases">
        <authorList>
            <consortium name="Genoscope - CEA"/>
            <person name="William W."/>
        </authorList>
    </citation>
    <scope>NUCLEOTIDE SEQUENCE</scope>
</reference>
<name>A0A3P6DCV7_BRAOL</name>
<dbReference type="EMBL" id="LR031875">
    <property type="protein sequence ID" value="VDD29047.1"/>
    <property type="molecule type" value="Genomic_DNA"/>
</dbReference>
<accession>A0A3P6DCV7</accession>
<gene>
    <name evidence="1" type="ORF">BOLC9T54370H</name>
</gene>